<feature type="region of interest" description="Disordered" evidence="8">
    <location>
        <begin position="153"/>
        <end position="228"/>
    </location>
</feature>
<dbReference type="SUPFAM" id="SSF53597">
    <property type="entry name" value="Dihydrofolate reductase-like"/>
    <property type="match status" value="1"/>
</dbReference>
<dbReference type="GO" id="GO:0046654">
    <property type="term" value="P:tetrahydrofolate biosynthetic process"/>
    <property type="evidence" value="ECO:0007669"/>
    <property type="project" value="UniProtKB-UniPathway"/>
</dbReference>
<keyword evidence="9" id="KW-1133">Transmembrane helix</keyword>
<dbReference type="GO" id="GO:0004146">
    <property type="term" value="F:dihydrofolate reductase activity"/>
    <property type="evidence" value="ECO:0007669"/>
    <property type="project" value="UniProtKB-EC"/>
</dbReference>
<dbReference type="AlphaFoldDB" id="A0A2T0YRU7"/>
<dbReference type="InterPro" id="IPR024072">
    <property type="entry name" value="DHFR-like_dom_sf"/>
</dbReference>
<evidence type="ECO:0000256" key="5">
    <source>
        <dbReference type="ARBA" id="ARBA00022857"/>
    </source>
</evidence>
<keyword evidence="6" id="KW-0560">Oxidoreductase</keyword>
<keyword evidence="5" id="KW-0521">NADP</keyword>
<dbReference type="EC" id="1.5.1.3" evidence="3"/>
<dbReference type="InterPro" id="IPR012259">
    <property type="entry name" value="DHFR"/>
</dbReference>
<dbReference type="Gene3D" id="3.40.430.10">
    <property type="entry name" value="Dihydrofolate Reductase, subunit A"/>
    <property type="match status" value="1"/>
</dbReference>
<feature type="transmembrane region" description="Helical" evidence="9">
    <location>
        <begin position="267"/>
        <end position="289"/>
    </location>
</feature>
<keyword evidence="9" id="KW-0472">Membrane</keyword>
<dbReference type="InterPro" id="IPR059228">
    <property type="entry name" value="Integral_mb_put"/>
</dbReference>
<organism evidence="11 12">
    <name type="scientific">Nesterenkonia sandarakina</name>
    <dbReference type="NCBI Taxonomy" id="272918"/>
    <lineage>
        <taxon>Bacteria</taxon>
        <taxon>Bacillati</taxon>
        <taxon>Actinomycetota</taxon>
        <taxon>Actinomycetes</taxon>
        <taxon>Micrococcales</taxon>
        <taxon>Micrococcaceae</taxon>
        <taxon>Nesterenkonia</taxon>
    </lineage>
</organism>
<evidence type="ECO:0000256" key="4">
    <source>
        <dbReference type="ARBA" id="ARBA00022563"/>
    </source>
</evidence>
<dbReference type="PROSITE" id="PS00075">
    <property type="entry name" value="DHFR_1"/>
    <property type="match status" value="1"/>
</dbReference>
<dbReference type="Proteomes" id="UP000238217">
    <property type="component" value="Unassembled WGS sequence"/>
</dbReference>
<dbReference type="GO" id="GO:0050661">
    <property type="term" value="F:NADP binding"/>
    <property type="evidence" value="ECO:0007669"/>
    <property type="project" value="InterPro"/>
</dbReference>
<comment type="caution">
    <text evidence="11">The sequence shown here is derived from an EMBL/GenBank/DDBJ whole genome shotgun (WGS) entry which is preliminary data.</text>
</comment>
<dbReference type="PROSITE" id="PS51330">
    <property type="entry name" value="DHFR_2"/>
    <property type="match status" value="1"/>
</dbReference>
<evidence type="ECO:0000256" key="1">
    <source>
        <dbReference type="ARBA" id="ARBA00004903"/>
    </source>
</evidence>
<proteinExistence type="inferred from homology"/>
<evidence type="ECO:0000259" key="10">
    <source>
        <dbReference type="PROSITE" id="PS51330"/>
    </source>
</evidence>
<dbReference type="GO" id="GO:0005829">
    <property type="term" value="C:cytosol"/>
    <property type="evidence" value="ECO:0007669"/>
    <property type="project" value="TreeGrafter"/>
</dbReference>
<dbReference type="PRINTS" id="PR00070">
    <property type="entry name" value="DHFR"/>
</dbReference>
<dbReference type="Pfam" id="PF00186">
    <property type="entry name" value="DHFR_1"/>
    <property type="match status" value="1"/>
</dbReference>
<evidence type="ECO:0000256" key="7">
    <source>
        <dbReference type="RuleBase" id="RU004474"/>
    </source>
</evidence>
<name>A0A2T0YRU7_9MICC</name>
<feature type="compositionally biased region" description="Basic and acidic residues" evidence="8">
    <location>
        <begin position="208"/>
        <end position="225"/>
    </location>
</feature>
<dbReference type="OrthoDB" id="9804315at2"/>
<dbReference type="EMBL" id="PVTY01000002">
    <property type="protein sequence ID" value="PRZ18393.1"/>
    <property type="molecule type" value="Genomic_DNA"/>
</dbReference>
<dbReference type="PANTHER" id="PTHR48069">
    <property type="entry name" value="DIHYDROFOLATE REDUCTASE"/>
    <property type="match status" value="1"/>
</dbReference>
<comment type="pathway">
    <text evidence="1">Cofactor biosynthesis; tetrahydrofolate biosynthesis; 5,6,7,8-tetrahydrofolate from 7,8-dihydrofolate: step 1/1.</text>
</comment>
<feature type="domain" description="DHFR" evidence="10">
    <location>
        <begin position="9"/>
        <end position="179"/>
    </location>
</feature>
<evidence type="ECO:0000256" key="9">
    <source>
        <dbReference type="SAM" id="Phobius"/>
    </source>
</evidence>
<sequence>MSGNPDTAEIGMIWAQTHTGVIGDAGAMPWHLPEDMAHFTATTRGAAVVMGRRTWESFPAKYRPLPGRQNIVITSDQHAAEQIRELGGHPVASLDEGLEVASGSAAEKIWIIGGGQVYAEAVQRGLADLAVITVIKSSASGDTSAPALTEDWELTQRDPAAGTHQGANGLEYRIETHRRNRGLTETTSPSRHAVLNADQGAARSADQGADRKADEGADRSADQRQDQAAQATSTNLMMLGLGGYLILPFLALFTVTLGFVLVLNDRILPGLAFLFVAQIWVAGGLWAHLKRRRLLQEIKEARGASATPEAPGAAG</sequence>
<dbReference type="NCBIfam" id="NF038396">
    <property type="entry name" value="NF038396 family protein"/>
    <property type="match status" value="1"/>
</dbReference>
<keyword evidence="12" id="KW-1185">Reference proteome</keyword>
<evidence type="ECO:0000256" key="3">
    <source>
        <dbReference type="ARBA" id="ARBA00012856"/>
    </source>
</evidence>
<dbReference type="GO" id="GO:0046452">
    <property type="term" value="P:dihydrofolate metabolic process"/>
    <property type="evidence" value="ECO:0007669"/>
    <property type="project" value="TreeGrafter"/>
</dbReference>
<evidence type="ECO:0000256" key="2">
    <source>
        <dbReference type="ARBA" id="ARBA00009539"/>
    </source>
</evidence>
<feature type="transmembrane region" description="Helical" evidence="9">
    <location>
        <begin position="241"/>
        <end position="261"/>
    </location>
</feature>
<evidence type="ECO:0000313" key="11">
    <source>
        <dbReference type="EMBL" id="PRZ18393.1"/>
    </source>
</evidence>
<dbReference type="CDD" id="cd00209">
    <property type="entry name" value="DHFR"/>
    <property type="match status" value="1"/>
</dbReference>
<accession>A0A2T0YRU7</accession>
<dbReference type="UniPathway" id="UPA00077">
    <property type="reaction ID" value="UER00158"/>
</dbReference>
<keyword evidence="9" id="KW-0812">Transmembrane</keyword>
<dbReference type="GO" id="GO:0006730">
    <property type="term" value="P:one-carbon metabolic process"/>
    <property type="evidence" value="ECO:0007669"/>
    <property type="project" value="UniProtKB-KW"/>
</dbReference>
<evidence type="ECO:0000313" key="12">
    <source>
        <dbReference type="Proteomes" id="UP000238217"/>
    </source>
</evidence>
<reference evidence="11 12" key="1">
    <citation type="submission" date="2018-03" db="EMBL/GenBank/DDBJ databases">
        <title>Comparative analysis of microorganisms from saline springs in Andes Mountain Range, Colombia.</title>
        <authorList>
            <person name="Rubin E."/>
        </authorList>
    </citation>
    <scope>NUCLEOTIDE SEQUENCE [LARGE SCALE GENOMIC DNA]</scope>
    <source>
        <strain evidence="11 12">CG 35</strain>
    </source>
</reference>
<keyword evidence="4" id="KW-0554">One-carbon metabolism</keyword>
<comment type="similarity">
    <text evidence="2 7">Belongs to the dihydrofolate reductase family.</text>
</comment>
<dbReference type="PANTHER" id="PTHR48069:SF3">
    <property type="entry name" value="DIHYDROFOLATE REDUCTASE"/>
    <property type="match status" value="1"/>
</dbReference>
<protein>
    <recommendedName>
        <fullName evidence="3">dihydrofolate reductase</fullName>
        <ecNumber evidence="3">1.5.1.3</ecNumber>
    </recommendedName>
</protein>
<evidence type="ECO:0000256" key="8">
    <source>
        <dbReference type="SAM" id="MobiDB-lite"/>
    </source>
</evidence>
<gene>
    <name evidence="11" type="ORF">BCL67_10255</name>
</gene>
<dbReference type="InterPro" id="IPR017925">
    <property type="entry name" value="DHFR_CS"/>
</dbReference>
<dbReference type="InterPro" id="IPR001796">
    <property type="entry name" value="DHFR_dom"/>
</dbReference>
<dbReference type="GO" id="GO:0046655">
    <property type="term" value="P:folic acid metabolic process"/>
    <property type="evidence" value="ECO:0007669"/>
    <property type="project" value="TreeGrafter"/>
</dbReference>
<evidence type="ECO:0000256" key="6">
    <source>
        <dbReference type="ARBA" id="ARBA00023002"/>
    </source>
</evidence>